<keyword evidence="2" id="KW-1185">Reference proteome</keyword>
<evidence type="ECO:0000313" key="1">
    <source>
        <dbReference type="EMBL" id="CAK0813855.1"/>
    </source>
</evidence>
<comment type="caution">
    <text evidence="1">The sequence shown here is derived from an EMBL/GenBank/DDBJ whole genome shotgun (WGS) entry which is preliminary data.</text>
</comment>
<feature type="non-terminal residue" evidence="1">
    <location>
        <position position="1"/>
    </location>
</feature>
<evidence type="ECO:0000313" key="2">
    <source>
        <dbReference type="Proteomes" id="UP001189429"/>
    </source>
</evidence>
<reference evidence="1" key="1">
    <citation type="submission" date="2023-10" db="EMBL/GenBank/DDBJ databases">
        <authorList>
            <person name="Chen Y."/>
            <person name="Shah S."/>
            <person name="Dougan E. K."/>
            <person name="Thang M."/>
            <person name="Chan C."/>
        </authorList>
    </citation>
    <scope>NUCLEOTIDE SEQUENCE [LARGE SCALE GENOMIC DNA]</scope>
</reference>
<gene>
    <name evidence="1" type="ORF">PCOR1329_LOCUS17640</name>
</gene>
<accession>A0ABN9R645</accession>
<proteinExistence type="predicted"/>
<dbReference type="EMBL" id="CAUYUJ010005497">
    <property type="protein sequence ID" value="CAK0813855.1"/>
    <property type="molecule type" value="Genomic_DNA"/>
</dbReference>
<name>A0ABN9R645_9DINO</name>
<protein>
    <submittedName>
        <fullName evidence="1">Uncharacterized protein</fullName>
    </submittedName>
</protein>
<organism evidence="1 2">
    <name type="scientific">Prorocentrum cordatum</name>
    <dbReference type="NCBI Taxonomy" id="2364126"/>
    <lineage>
        <taxon>Eukaryota</taxon>
        <taxon>Sar</taxon>
        <taxon>Alveolata</taxon>
        <taxon>Dinophyceae</taxon>
        <taxon>Prorocentrales</taxon>
        <taxon>Prorocentraceae</taxon>
        <taxon>Prorocentrum</taxon>
    </lineage>
</organism>
<sequence length="381" mass="40584">PVLVHAQAAGSPLPQSIVLPAWMSRRTFVPVGLGQMKRCISLAFLSFLSVRLVCPFAFGLVPSARLSDVRGGCASRSSFEQWLEGMRESFAKVAGWEAPLSPAQDNLPCSTDVGLGLLRQMEESDDDSFMVALQSTLLSLRSTPEAPVIAALDDTALLKQRIEGVVRKERQQQILADLLHIGTVYRLRSEGLVLASGPVGQEPGIDQAAFHNSLQILPAAVAMEVRGYVLATVPALGAATRLQVTRANLAPLLMGAGLYGYFLAGAAQSSSDAEVARLAQSDWDSPAAFAVMSARVGSLLELPAESEDPLQRYASLSAVTTEVQSLPGGEAGLPTSDLGRLEGGCLQLCAEGLRRLMGELCAFGFTMRLWEQKITKFTSPG</sequence>
<dbReference type="Proteomes" id="UP001189429">
    <property type="component" value="Unassembled WGS sequence"/>
</dbReference>